<feature type="region of interest" description="Disordered" evidence="1">
    <location>
        <begin position="95"/>
        <end position="118"/>
    </location>
</feature>
<keyword evidence="3" id="KW-1185">Reference proteome</keyword>
<sequence length="422" mass="46471">MIFNVLLNQFPKETNLPSIMSSNSPSTSSLSSFLPSISTNLWNQLSNGNRRVDEQLEQGPIFLGGSFDFDLNELAHLIQPMYNLIKNSEIVKVDQGGNRGNSGNHGGNNNDQMLASASKPGWTFSPSFGSGSTQIKPLITLAVPEIEFLNSNNNNNPNHNGNLNMNNNNQPNSHRISSHQLYNSLNGRPVQGVDPYLASASGDLGPLSSPSSNFNNINRGSSLTSTNGRRKKKRKPNSKSKRKPLIQIVDDEEDNDDHNSEEDETDSLIPMSSNAGNKNNNGDEEEDDRKDSDENQALDQILEMGLPNFLLEEVFGLNRKLLRPGKILAHLTFGALARGMIKRFFKTFLSRSSPERGLLRRVADKSCRSVKGLSLRDSVILPLGVAVTLHPLLLPLMPFMLFTLGSLKAIESATCYVSHAFR</sequence>
<feature type="compositionally biased region" description="Gly residues" evidence="1">
    <location>
        <begin position="97"/>
        <end position="106"/>
    </location>
</feature>
<feature type="compositionally biased region" description="Acidic residues" evidence="1">
    <location>
        <begin position="249"/>
        <end position="266"/>
    </location>
</feature>
<reference evidence="3" key="1">
    <citation type="submission" date="2011-08" db="EMBL/GenBank/DDBJ databases">
        <authorList>
            <person name="Rombauts S."/>
        </authorList>
    </citation>
    <scope>NUCLEOTIDE SEQUENCE</scope>
    <source>
        <strain evidence="3">London</strain>
    </source>
</reference>
<dbReference type="AlphaFoldDB" id="T1JZ87"/>
<feature type="region of interest" description="Disordered" evidence="1">
    <location>
        <begin position="150"/>
        <end position="176"/>
    </location>
</feature>
<dbReference type="EnsemblMetazoa" id="tetur03g03070.1">
    <property type="protein sequence ID" value="tetur03g03070.1"/>
    <property type="gene ID" value="tetur03g03070"/>
</dbReference>
<evidence type="ECO:0000313" key="2">
    <source>
        <dbReference type="EnsemblMetazoa" id="tetur03g03070.1"/>
    </source>
</evidence>
<reference evidence="2" key="2">
    <citation type="submission" date="2015-06" db="UniProtKB">
        <authorList>
            <consortium name="EnsemblMetazoa"/>
        </authorList>
    </citation>
    <scope>IDENTIFICATION</scope>
</reference>
<feature type="region of interest" description="Disordered" evidence="1">
    <location>
        <begin position="207"/>
        <end position="293"/>
    </location>
</feature>
<evidence type="ECO:0000256" key="1">
    <source>
        <dbReference type="SAM" id="MobiDB-lite"/>
    </source>
</evidence>
<evidence type="ECO:0000313" key="3">
    <source>
        <dbReference type="Proteomes" id="UP000015104"/>
    </source>
</evidence>
<dbReference type="Proteomes" id="UP000015104">
    <property type="component" value="Unassembled WGS sequence"/>
</dbReference>
<accession>T1JZ87</accession>
<name>T1JZ87_TETUR</name>
<feature type="compositionally biased region" description="Polar residues" evidence="1">
    <location>
        <begin position="213"/>
        <end position="227"/>
    </location>
</feature>
<feature type="compositionally biased region" description="Low complexity" evidence="1">
    <location>
        <begin position="150"/>
        <end position="172"/>
    </location>
</feature>
<protein>
    <submittedName>
        <fullName evidence="2">Uncharacterized protein</fullName>
    </submittedName>
</protein>
<organism evidence="2 3">
    <name type="scientific">Tetranychus urticae</name>
    <name type="common">Two-spotted spider mite</name>
    <dbReference type="NCBI Taxonomy" id="32264"/>
    <lineage>
        <taxon>Eukaryota</taxon>
        <taxon>Metazoa</taxon>
        <taxon>Ecdysozoa</taxon>
        <taxon>Arthropoda</taxon>
        <taxon>Chelicerata</taxon>
        <taxon>Arachnida</taxon>
        <taxon>Acari</taxon>
        <taxon>Acariformes</taxon>
        <taxon>Trombidiformes</taxon>
        <taxon>Prostigmata</taxon>
        <taxon>Eleutherengona</taxon>
        <taxon>Raphignathae</taxon>
        <taxon>Tetranychoidea</taxon>
        <taxon>Tetranychidae</taxon>
        <taxon>Tetranychus</taxon>
    </lineage>
</organism>
<dbReference type="EMBL" id="CAEY01001117">
    <property type="status" value="NOT_ANNOTATED_CDS"/>
    <property type="molecule type" value="Genomic_DNA"/>
</dbReference>
<proteinExistence type="predicted"/>
<dbReference type="HOGENOM" id="CLU_651047_0_0_1"/>
<feature type="compositionally biased region" description="Basic residues" evidence="1">
    <location>
        <begin position="228"/>
        <end position="244"/>
    </location>
</feature>